<keyword evidence="2" id="KW-0812">Transmembrane</keyword>
<evidence type="ECO:0000256" key="2">
    <source>
        <dbReference type="SAM" id="Phobius"/>
    </source>
</evidence>
<protein>
    <recommendedName>
        <fullName evidence="4">PLAT domain-containing protein</fullName>
    </recommendedName>
</protein>
<name>A0A9J6GMM9_HAELO</name>
<dbReference type="PROSITE" id="PS50095">
    <property type="entry name" value="PLAT"/>
    <property type="match status" value="1"/>
</dbReference>
<evidence type="ECO:0000256" key="1">
    <source>
        <dbReference type="PROSITE-ProRule" id="PRU00152"/>
    </source>
</evidence>
<dbReference type="Proteomes" id="UP000821853">
    <property type="component" value="Unassembled WGS sequence"/>
</dbReference>
<accession>A0A9J6GMM9</accession>
<evidence type="ECO:0000259" key="4">
    <source>
        <dbReference type="PROSITE" id="PS50095"/>
    </source>
</evidence>
<comment type="caution">
    <text evidence="5">The sequence shown here is derived from an EMBL/GenBank/DDBJ whole genome shotgun (WGS) entry which is preliminary data.</text>
</comment>
<keyword evidence="2" id="KW-0472">Membrane</keyword>
<evidence type="ECO:0000313" key="6">
    <source>
        <dbReference type="Proteomes" id="UP000821853"/>
    </source>
</evidence>
<proteinExistence type="predicted"/>
<reference evidence="5 6" key="1">
    <citation type="journal article" date="2020" name="Cell">
        <title>Large-Scale Comparative Analyses of Tick Genomes Elucidate Their Genetic Diversity and Vector Capacities.</title>
        <authorList>
            <consortium name="Tick Genome and Microbiome Consortium (TIGMIC)"/>
            <person name="Jia N."/>
            <person name="Wang J."/>
            <person name="Shi W."/>
            <person name="Du L."/>
            <person name="Sun Y."/>
            <person name="Zhan W."/>
            <person name="Jiang J.F."/>
            <person name="Wang Q."/>
            <person name="Zhang B."/>
            <person name="Ji P."/>
            <person name="Bell-Sakyi L."/>
            <person name="Cui X.M."/>
            <person name="Yuan T.T."/>
            <person name="Jiang B.G."/>
            <person name="Yang W.F."/>
            <person name="Lam T.T."/>
            <person name="Chang Q.C."/>
            <person name="Ding S.J."/>
            <person name="Wang X.J."/>
            <person name="Zhu J.G."/>
            <person name="Ruan X.D."/>
            <person name="Zhao L."/>
            <person name="Wei J.T."/>
            <person name="Ye R.Z."/>
            <person name="Que T.C."/>
            <person name="Du C.H."/>
            <person name="Zhou Y.H."/>
            <person name="Cheng J.X."/>
            <person name="Dai P.F."/>
            <person name="Guo W.B."/>
            <person name="Han X.H."/>
            <person name="Huang E.J."/>
            <person name="Li L.F."/>
            <person name="Wei W."/>
            <person name="Gao Y.C."/>
            <person name="Liu J.Z."/>
            <person name="Shao H.Z."/>
            <person name="Wang X."/>
            <person name="Wang C.C."/>
            <person name="Yang T.C."/>
            <person name="Huo Q.B."/>
            <person name="Li W."/>
            <person name="Chen H.Y."/>
            <person name="Chen S.E."/>
            <person name="Zhou L.G."/>
            <person name="Ni X.B."/>
            <person name="Tian J.H."/>
            <person name="Sheng Y."/>
            <person name="Liu T."/>
            <person name="Pan Y.S."/>
            <person name="Xia L.Y."/>
            <person name="Li J."/>
            <person name="Zhao F."/>
            <person name="Cao W.C."/>
        </authorList>
    </citation>
    <scope>NUCLEOTIDE SEQUENCE [LARGE SCALE GENOMIC DNA]</scope>
    <source>
        <strain evidence="5">HaeL-2018</strain>
    </source>
</reference>
<dbReference type="OMA" id="SRMCASC"/>
<dbReference type="EMBL" id="JABSTR010000008">
    <property type="protein sequence ID" value="KAH9376651.1"/>
    <property type="molecule type" value="Genomic_DNA"/>
</dbReference>
<dbReference type="GO" id="GO:0050982">
    <property type="term" value="P:detection of mechanical stimulus"/>
    <property type="evidence" value="ECO:0007669"/>
    <property type="project" value="TreeGrafter"/>
</dbReference>
<feature type="transmembrane region" description="Helical" evidence="2">
    <location>
        <begin position="481"/>
        <end position="501"/>
    </location>
</feature>
<evidence type="ECO:0000313" key="5">
    <source>
        <dbReference type="EMBL" id="KAH9376651.1"/>
    </source>
</evidence>
<comment type="caution">
    <text evidence="1">Lacks conserved residue(s) required for the propagation of feature annotation.</text>
</comment>
<keyword evidence="6" id="KW-1185">Reference proteome</keyword>
<dbReference type="InterPro" id="IPR036392">
    <property type="entry name" value="PLAT/LH2_dom_sf"/>
</dbReference>
<feature type="signal peptide" evidence="3">
    <location>
        <begin position="1"/>
        <end position="17"/>
    </location>
</feature>
<sequence>MQSLLLLLSTMAAVCWCEDAAEPLRCIVQPTQGAVLETSFLLGCTGGNSAEPLLVYLGDDSLGGPYKGRLVHVLPGPGAYRVKLPMGDPERGYRVQVRVQGAHSPVAEVAVGPPRQCEPLAQLVATPAGQLPEGEPLHPTLSLVAVAASYAYACGQSAAGTAALLLPLLDRARMRTPLHLEHGAEALHALGVRARRQAPHSCLRRSCLSRAKGLSPDRQLRVSRLASRWADGLRSRGLLRAPQEPRLSASVALLRAVATLHRNALRASGQSSCHRGPARAVSRCLVMDTSPFPCADDTLLNTQFVMVKRSDGRSDASVVELFLRKLNPERDAPASRAHATRGLVTLHRLDVPAAAAGFDLLVHLEPERPIDLLQEHENALLSLLEQVTFSAGREPTDVELLRSPGPDWRGNRTLVPRLALGARPLFVAVRLKLEWGVGALRPADPERIRYRLWTALVACRSWRRPAWSGTRVSRGVRERHLLVSSCVLALWLLYGAVLLWARRADQRDEVYNTVTDLQQNLPTDQQPYIVTIITGFRRNAGTTSKVLLQLVGSEGSSRTFLLKDENVNPGTLQRKSEDYFLATTERALGEITEASRMCASCT</sequence>
<dbReference type="Pfam" id="PF01477">
    <property type="entry name" value="PLAT"/>
    <property type="match status" value="1"/>
</dbReference>
<dbReference type="Gene3D" id="2.60.60.20">
    <property type="entry name" value="PLAT/LH2 domain"/>
    <property type="match status" value="1"/>
</dbReference>
<dbReference type="InterPro" id="IPR001024">
    <property type="entry name" value="PLAT/LH2_dom"/>
</dbReference>
<dbReference type="PANTHER" id="PTHR10877">
    <property type="entry name" value="POLYCYSTIN FAMILY MEMBER"/>
    <property type="match status" value="1"/>
</dbReference>
<organism evidence="5 6">
    <name type="scientific">Haemaphysalis longicornis</name>
    <name type="common">Bush tick</name>
    <dbReference type="NCBI Taxonomy" id="44386"/>
    <lineage>
        <taxon>Eukaryota</taxon>
        <taxon>Metazoa</taxon>
        <taxon>Ecdysozoa</taxon>
        <taxon>Arthropoda</taxon>
        <taxon>Chelicerata</taxon>
        <taxon>Arachnida</taxon>
        <taxon>Acari</taxon>
        <taxon>Parasitiformes</taxon>
        <taxon>Ixodida</taxon>
        <taxon>Ixodoidea</taxon>
        <taxon>Ixodidae</taxon>
        <taxon>Haemaphysalinae</taxon>
        <taxon>Haemaphysalis</taxon>
    </lineage>
</organism>
<keyword evidence="2" id="KW-1133">Transmembrane helix</keyword>
<dbReference type="GO" id="GO:0005262">
    <property type="term" value="F:calcium channel activity"/>
    <property type="evidence" value="ECO:0007669"/>
    <property type="project" value="TreeGrafter"/>
</dbReference>
<dbReference type="PANTHER" id="PTHR10877:SF183">
    <property type="entry name" value="AT14535P-RELATED"/>
    <property type="match status" value="1"/>
</dbReference>
<dbReference type="GO" id="GO:0016020">
    <property type="term" value="C:membrane"/>
    <property type="evidence" value="ECO:0007669"/>
    <property type="project" value="TreeGrafter"/>
</dbReference>
<feature type="chain" id="PRO_5039927629" description="PLAT domain-containing protein" evidence="3">
    <location>
        <begin position="18"/>
        <end position="602"/>
    </location>
</feature>
<dbReference type="SUPFAM" id="SSF49723">
    <property type="entry name" value="Lipase/lipooxygenase domain (PLAT/LH2 domain)"/>
    <property type="match status" value="1"/>
</dbReference>
<dbReference type="InterPro" id="IPR051223">
    <property type="entry name" value="Polycystin"/>
</dbReference>
<dbReference type="VEuPathDB" id="VectorBase:HLOH_060861"/>
<dbReference type="OrthoDB" id="6507269at2759"/>
<dbReference type="AlphaFoldDB" id="A0A9J6GMM9"/>
<evidence type="ECO:0000256" key="3">
    <source>
        <dbReference type="SAM" id="SignalP"/>
    </source>
</evidence>
<gene>
    <name evidence="5" type="ORF">HPB48_005862</name>
</gene>
<keyword evidence="3" id="KW-0732">Signal</keyword>
<feature type="domain" description="PLAT" evidence="4">
    <location>
        <begin position="526"/>
        <end position="602"/>
    </location>
</feature>